<evidence type="ECO:0000313" key="1">
    <source>
        <dbReference type="EMBL" id="JAE15240.1"/>
    </source>
</evidence>
<reference evidence="1" key="1">
    <citation type="submission" date="2014-09" db="EMBL/GenBank/DDBJ databases">
        <authorList>
            <person name="Magalhaes I.L.F."/>
            <person name="Oliveira U."/>
            <person name="Santos F.R."/>
            <person name="Vidigal T.H.D.A."/>
            <person name="Brescovit A.D."/>
            <person name="Santos A.J."/>
        </authorList>
    </citation>
    <scope>NUCLEOTIDE SEQUENCE</scope>
    <source>
        <tissue evidence="1">Shoot tissue taken approximately 20 cm above the soil surface</tissue>
    </source>
</reference>
<accession>A0A0A9FQX6</accession>
<organism evidence="1">
    <name type="scientific">Arundo donax</name>
    <name type="common">Giant reed</name>
    <name type="synonym">Donax arundinaceus</name>
    <dbReference type="NCBI Taxonomy" id="35708"/>
    <lineage>
        <taxon>Eukaryota</taxon>
        <taxon>Viridiplantae</taxon>
        <taxon>Streptophyta</taxon>
        <taxon>Embryophyta</taxon>
        <taxon>Tracheophyta</taxon>
        <taxon>Spermatophyta</taxon>
        <taxon>Magnoliopsida</taxon>
        <taxon>Liliopsida</taxon>
        <taxon>Poales</taxon>
        <taxon>Poaceae</taxon>
        <taxon>PACMAD clade</taxon>
        <taxon>Arundinoideae</taxon>
        <taxon>Arundineae</taxon>
        <taxon>Arundo</taxon>
    </lineage>
</organism>
<name>A0A0A9FQX6_ARUDO</name>
<dbReference type="AlphaFoldDB" id="A0A0A9FQX6"/>
<reference evidence="1" key="2">
    <citation type="journal article" date="2015" name="Data Brief">
        <title>Shoot transcriptome of the giant reed, Arundo donax.</title>
        <authorList>
            <person name="Barrero R.A."/>
            <person name="Guerrero F.D."/>
            <person name="Moolhuijzen P."/>
            <person name="Goolsby J.A."/>
            <person name="Tidwell J."/>
            <person name="Bellgard S.E."/>
            <person name="Bellgard M.I."/>
        </authorList>
    </citation>
    <scope>NUCLEOTIDE SEQUENCE</scope>
    <source>
        <tissue evidence="1">Shoot tissue taken approximately 20 cm above the soil surface</tissue>
    </source>
</reference>
<proteinExistence type="predicted"/>
<sequence length="89" mass="10379">MQWEFGWACHSALCFRPLYFSSFPTEPNGRNRLCWLSRGSGSGEEGTTPCRRRRRLRRRSTMYTSDKRFLQICSCNTGQGRFLGLECTD</sequence>
<dbReference type="EMBL" id="GBRH01182656">
    <property type="protein sequence ID" value="JAE15240.1"/>
    <property type="molecule type" value="Transcribed_RNA"/>
</dbReference>
<protein>
    <submittedName>
        <fullName evidence="1">Uncharacterized protein</fullName>
    </submittedName>
</protein>